<feature type="chain" id="PRO_5047252125" evidence="3">
    <location>
        <begin position="26"/>
        <end position="272"/>
    </location>
</feature>
<keyword evidence="3" id="KW-0732">Signal</keyword>
<dbReference type="PROSITE" id="PS50005">
    <property type="entry name" value="TPR"/>
    <property type="match status" value="1"/>
</dbReference>
<accession>A0ABS6JGC5</accession>
<comment type="caution">
    <text evidence="4">The sequence shown here is derived from an EMBL/GenBank/DDBJ whole genome shotgun (WGS) entry which is preliminary data.</text>
</comment>
<protein>
    <submittedName>
        <fullName evidence="4">Uncharacterized protein</fullName>
    </submittedName>
</protein>
<proteinExistence type="predicted"/>
<organism evidence="4 5">
    <name type="scientific">Evansella tamaricis</name>
    <dbReference type="NCBI Taxonomy" id="2069301"/>
    <lineage>
        <taxon>Bacteria</taxon>
        <taxon>Bacillati</taxon>
        <taxon>Bacillota</taxon>
        <taxon>Bacilli</taxon>
        <taxon>Bacillales</taxon>
        <taxon>Bacillaceae</taxon>
        <taxon>Evansella</taxon>
    </lineage>
</organism>
<evidence type="ECO:0000256" key="2">
    <source>
        <dbReference type="SAM" id="Coils"/>
    </source>
</evidence>
<feature type="repeat" description="TPR" evidence="1">
    <location>
        <begin position="29"/>
        <end position="62"/>
    </location>
</feature>
<sequence length="272" mass="30622">MWKKWSSFLAIIILFFLLAGCSSKASETFTDNVEAGHMAMSLGDYEEAMEAFQNALDEDAEAEEVKNYLIYAESLFSLQQELEEVSENSKTEVKELTDTFLNDIKNLQSVISEKEQEVASLSAQSGTNERLETELESAMEVLSLQEKKIEQLEGALQQYEELHSQVEQAQRQEREARENLTNPITIDITDVYTNTAGTIVEGEVQNISNFSLRSVKLRALFKDDNGNIIDSSETYPTSGTLLPSAKTGFRTSARLDNRITNVTVELIDFRTE</sequence>
<keyword evidence="1" id="KW-0802">TPR repeat</keyword>
<evidence type="ECO:0000313" key="5">
    <source>
        <dbReference type="Proteomes" id="UP000784880"/>
    </source>
</evidence>
<evidence type="ECO:0000313" key="4">
    <source>
        <dbReference type="EMBL" id="MBU9712729.1"/>
    </source>
</evidence>
<keyword evidence="5" id="KW-1185">Reference proteome</keyword>
<gene>
    <name evidence="4" type="ORF">KS419_13340</name>
</gene>
<dbReference type="PROSITE" id="PS51257">
    <property type="entry name" value="PROKAR_LIPOPROTEIN"/>
    <property type="match status" value="1"/>
</dbReference>
<dbReference type="EMBL" id="JAHQCS010000107">
    <property type="protein sequence ID" value="MBU9712729.1"/>
    <property type="molecule type" value="Genomic_DNA"/>
</dbReference>
<keyword evidence="2" id="KW-0175">Coiled coil</keyword>
<dbReference type="Proteomes" id="UP000784880">
    <property type="component" value="Unassembled WGS sequence"/>
</dbReference>
<evidence type="ECO:0000256" key="3">
    <source>
        <dbReference type="SAM" id="SignalP"/>
    </source>
</evidence>
<feature type="coiled-coil region" evidence="2">
    <location>
        <begin position="79"/>
        <end position="179"/>
    </location>
</feature>
<reference evidence="4 5" key="1">
    <citation type="submission" date="2021-06" db="EMBL/GenBank/DDBJ databases">
        <title>Bacillus sp. RD4P76, an endophyte from a halophyte.</title>
        <authorList>
            <person name="Sun J.-Q."/>
        </authorList>
    </citation>
    <scope>NUCLEOTIDE SEQUENCE [LARGE SCALE GENOMIC DNA]</scope>
    <source>
        <strain evidence="4 5">CGMCC 1.15917</strain>
    </source>
</reference>
<feature type="signal peptide" evidence="3">
    <location>
        <begin position="1"/>
        <end position="25"/>
    </location>
</feature>
<name>A0ABS6JGC5_9BACI</name>
<dbReference type="RefSeq" id="WP_217066903.1">
    <property type="nucleotide sequence ID" value="NZ_JAHQCS010000107.1"/>
</dbReference>
<dbReference type="InterPro" id="IPR019734">
    <property type="entry name" value="TPR_rpt"/>
</dbReference>
<evidence type="ECO:0000256" key="1">
    <source>
        <dbReference type="PROSITE-ProRule" id="PRU00339"/>
    </source>
</evidence>